<dbReference type="Proteomes" id="UP001054945">
    <property type="component" value="Unassembled WGS sequence"/>
</dbReference>
<keyword evidence="2" id="KW-1185">Reference proteome</keyword>
<protein>
    <submittedName>
        <fullName evidence="1">Uncharacterized protein</fullName>
    </submittedName>
</protein>
<dbReference type="AlphaFoldDB" id="A0AAV4SK93"/>
<sequence>MARKTMSQGEALLRRLKNGWNGHENTKNFSVEEIGKGFPSQIECILHIMTDKSMCVKLHQTKSMNRVESPYCILAFLAQFEENLNCLLTIGVPLKFIIDHTMIDVACLTVGTIQSGWYSNPGILQTLTYPS</sequence>
<name>A0AAV4SK93_CAEEX</name>
<organism evidence="1 2">
    <name type="scientific">Caerostris extrusa</name>
    <name type="common">Bark spider</name>
    <name type="synonym">Caerostris bankana</name>
    <dbReference type="NCBI Taxonomy" id="172846"/>
    <lineage>
        <taxon>Eukaryota</taxon>
        <taxon>Metazoa</taxon>
        <taxon>Ecdysozoa</taxon>
        <taxon>Arthropoda</taxon>
        <taxon>Chelicerata</taxon>
        <taxon>Arachnida</taxon>
        <taxon>Araneae</taxon>
        <taxon>Araneomorphae</taxon>
        <taxon>Entelegynae</taxon>
        <taxon>Araneoidea</taxon>
        <taxon>Araneidae</taxon>
        <taxon>Caerostris</taxon>
    </lineage>
</organism>
<evidence type="ECO:0000313" key="2">
    <source>
        <dbReference type="Proteomes" id="UP001054945"/>
    </source>
</evidence>
<dbReference type="EMBL" id="BPLR01009763">
    <property type="protein sequence ID" value="GIY34414.1"/>
    <property type="molecule type" value="Genomic_DNA"/>
</dbReference>
<evidence type="ECO:0000313" key="1">
    <source>
        <dbReference type="EMBL" id="GIY34414.1"/>
    </source>
</evidence>
<comment type="caution">
    <text evidence="1">The sequence shown here is derived from an EMBL/GenBank/DDBJ whole genome shotgun (WGS) entry which is preliminary data.</text>
</comment>
<reference evidence="1 2" key="1">
    <citation type="submission" date="2021-06" db="EMBL/GenBank/DDBJ databases">
        <title>Caerostris extrusa draft genome.</title>
        <authorList>
            <person name="Kono N."/>
            <person name="Arakawa K."/>
        </authorList>
    </citation>
    <scope>NUCLEOTIDE SEQUENCE [LARGE SCALE GENOMIC DNA]</scope>
</reference>
<proteinExistence type="predicted"/>
<accession>A0AAV4SK93</accession>
<gene>
    <name evidence="1" type="ORF">CEXT_114831</name>
</gene>